<feature type="compositionally biased region" description="Basic and acidic residues" evidence="1">
    <location>
        <begin position="18"/>
        <end position="31"/>
    </location>
</feature>
<keyword evidence="3" id="KW-1185">Reference proteome</keyword>
<reference evidence="2" key="1">
    <citation type="submission" date="2022-07" db="EMBL/GenBank/DDBJ databases">
        <title>Draft genome sequence of Zalerion maritima ATCC 34329, a (micro)plastics degrading marine fungus.</title>
        <authorList>
            <person name="Paco A."/>
            <person name="Goncalves M.F.M."/>
            <person name="Rocha-Santos T.A.P."/>
            <person name="Alves A."/>
        </authorList>
    </citation>
    <scope>NUCLEOTIDE SEQUENCE</scope>
    <source>
        <strain evidence="2">ATCC 34329</strain>
    </source>
</reference>
<name>A0AAD5RFP1_9PEZI</name>
<comment type="caution">
    <text evidence="2">The sequence shown here is derived from an EMBL/GenBank/DDBJ whole genome shotgun (WGS) entry which is preliminary data.</text>
</comment>
<proteinExistence type="predicted"/>
<feature type="compositionally biased region" description="Polar residues" evidence="1">
    <location>
        <begin position="96"/>
        <end position="106"/>
    </location>
</feature>
<dbReference type="EMBL" id="JAKWBI020000913">
    <property type="protein sequence ID" value="KAJ2892034.1"/>
    <property type="molecule type" value="Genomic_DNA"/>
</dbReference>
<evidence type="ECO:0000313" key="2">
    <source>
        <dbReference type="EMBL" id="KAJ2892034.1"/>
    </source>
</evidence>
<organism evidence="2 3">
    <name type="scientific">Zalerion maritima</name>
    <dbReference type="NCBI Taxonomy" id="339359"/>
    <lineage>
        <taxon>Eukaryota</taxon>
        <taxon>Fungi</taxon>
        <taxon>Dikarya</taxon>
        <taxon>Ascomycota</taxon>
        <taxon>Pezizomycotina</taxon>
        <taxon>Sordariomycetes</taxon>
        <taxon>Lulworthiomycetidae</taxon>
        <taxon>Lulworthiales</taxon>
        <taxon>Lulworthiaceae</taxon>
        <taxon>Zalerion</taxon>
    </lineage>
</organism>
<gene>
    <name evidence="2" type="ORF">MKZ38_010412</name>
</gene>
<feature type="compositionally biased region" description="Polar residues" evidence="1">
    <location>
        <begin position="133"/>
        <end position="145"/>
    </location>
</feature>
<feature type="compositionally biased region" description="Low complexity" evidence="1">
    <location>
        <begin position="59"/>
        <end position="70"/>
    </location>
</feature>
<evidence type="ECO:0000256" key="1">
    <source>
        <dbReference type="SAM" id="MobiDB-lite"/>
    </source>
</evidence>
<dbReference type="AlphaFoldDB" id="A0AAD5RFP1"/>
<feature type="compositionally biased region" description="Low complexity" evidence="1">
    <location>
        <begin position="34"/>
        <end position="44"/>
    </location>
</feature>
<sequence>MAGRPATAETNPTSQPRSDYDDAPEQHERKTTQSAVHPPVASVPPKKRKKMFGSAQSEGAAPIATGTTITMPRSPYSQQSQQQSKKVGSESETRDTTGPTYTSPPSQHTPPLAAVQSVSATETRQPPRAQPAGSLTPQAGTQQTKPAPGNFTADEPFQLLPPPEGIDPGSIDDPTATYGRGGGQDPLVDAEEYWSWDAGKEKYVHWDEEEGKFIEYPDDFD</sequence>
<accession>A0AAD5RFP1</accession>
<protein>
    <submittedName>
        <fullName evidence="2">Uncharacterized protein</fullName>
    </submittedName>
</protein>
<dbReference type="Proteomes" id="UP001201980">
    <property type="component" value="Unassembled WGS sequence"/>
</dbReference>
<feature type="region of interest" description="Disordered" evidence="1">
    <location>
        <begin position="1"/>
        <end position="186"/>
    </location>
</feature>
<feature type="compositionally biased region" description="Polar residues" evidence="1">
    <location>
        <begin position="8"/>
        <end position="17"/>
    </location>
</feature>
<evidence type="ECO:0000313" key="3">
    <source>
        <dbReference type="Proteomes" id="UP001201980"/>
    </source>
</evidence>